<dbReference type="InterPro" id="IPR008949">
    <property type="entry name" value="Isoprenoid_synthase_dom_sf"/>
</dbReference>
<dbReference type="Pfam" id="PF00494">
    <property type="entry name" value="SQS_PSY"/>
    <property type="match status" value="1"/>
</dbReference>
<dbReference type="PROSITE" id="PS01044">
    <property type="entry name" value="SQUALEN_PHYTOEN_SYN_1"/>
    <property type="match status" value="1"/>
</dbReference>
<keyword evidence="5" id="KW-0472">Membrane</keyword>
<keyword evidence="4 5" id="KW-0808">Transferase</keyword>
<name>A0ABY9BL28_VITVI</name>
<evidence type="ECO:0000256" key="4">
    <source>
        <dbReference type="ARBA" id="ARBA00022679"/>
    </source>
</evidence>
<sequence>MGSLGAILTHPDDIYPLLKLKMAVRHAEKQIPPEPHWAFCYTLLHKVSRSFGLVIQQLGTELRNAICIFYLVLRALDTVEDDTSIRTDVKVPILIAFHRHIYDRDWHFACGTKDYKVLMDQFHHVSTAFLELERGYQEAIEDITKRMGAGMAKFICKEVETIDDYDEYCHYVAGLVGLGLSKLFHASKLEDLASDELSNSMGLFLQKTNIIRDYLEDINEIPKSRMFWPREIWSKYVNKLEDLKEEENSIKAVQCLNDMVTNALIHMEDCLTYMSALQSPAIFRFCAIPQIMAIGTLALCYNNIEVFRGVVKMRRGLTAKVIDRTKAMSDVYGAFFDFSCMLKSKVDKNDPNATKALSRLEAVQKICRESGALTKRKSYVIRSEPRYNSALIVAFFIILSIIFAYLSANRQNN</sequence>
<comment type="similarity">
    <text evidence="2 5">Belongs to the phytoene/squalene synthase family.</text>
</comment>
<comment type="catalytic activity">
    <reaction evidence="5">
        <text>2 (2E,6E)-farnesyl diphosphate + NADPH + H(+) = squalene + 2 diphosphate + NADP(+)</text>
        <dbReference type="Rhea" id="RHEA:32295"/>
        <dbReference type="ChEBI" id="CHEBI:15378"/>
        <dbReference type="ChEBI" id="CHEBI:15440"/>
        <dbReference type="ChEBI" id="CHEBI:33019"/>
        <dbReference type="ChEBI" id="CHEBI:57783"/>
        <dbReference type="ChEBI" id="CHEBI:58349"/>
        <dbReference type="ChEBI" id="CHEBI:175763"/>
        <dbReference type="EC" id="2.5.1.21"/>
    </reaction>
</comment>
<comment type="pathway">
    <text evidence="5">Terpene metabolism; lanosterol biosynthesis; lanosterol from farnesyl diphosphate: step 1/3.</text>
</comment>
<feature type="transmembrane region" description="Helical" evidence="5">
    <location>
        <begin position="387"/>
        <end position="408"/>
    </location>
</feature>
<comment type="cofactor">
    <cofactor evidence="1 5">
        <name>Mg(2+)</name>
        <dbReference type="ChEBI" id="CHEBI:18420"/>
    </cofactor>
</comment>
<protein>
    <recommendedName>
        <fullName evidence="3 5">Squalene synthase</fullName>
        <ecNumber evidence="3 5">2.5.1.21</ecNumber>
    </recommendedName>
</protein>
<dbReference type="InterPro" id="IPR002060">
    <property type="entry name" value="Squ/phyt_synthse"/>
</dbReference>
<dbReference type="SFLD" id="SFLDG01018">
    <property type="entry name" value="Squalene/Phytoene_Synthase_Lik"/>
    <property type="match status" value="1"/>
</dbReference>
<evidence type="ECO:0000313" key="6">
    <source>
        <dbReference type="EMBL" id="WJZ83267.1"/>
    </source>
</evidence>
<dbReference type="InterPro" id="IPR033904">
    <property type="entry name" value="Trans_IPPS_HH"/>
</dbReference>
<comment type="function">
    <text evidence="5">Catalyzes the condensation of 2 farnesyl pyrophosphate (FPP) moieties to form squalene.</text>
</comment>
<dbReference type="EC" id="2.5.1.21" evidence="3 5"/>
<keyword evidence="5" id="KW-0812">Transmembrane</keyword>
<keyword evidence="5" id="KW-1133">Transmembrane helix</keyword>
<comment type="catalytic activity">
    <reaction evidence="5">
        <text>2 (2E,6E)-farnesyl diphosphate + NADH + H(+) = squalene + 2 diphosphate + NAD(+)</text>
        <dbReference type="Rhea" id="RHEA:32299"/>
        <dbReference type="ChEBI" id="CHEBI:15378"/>
        <dbReference type="ChEBI" id="CHEBI:15440"/>
        <dbReference type="ChEBI" id="CHEBI:33019"/>
        <dbReference type="ChEBI" id="CHEBI:57540"/>
        <dbReference type="ChEBI" id="CHEBI:57945"/>
        <dbReference type="ChEBI" id="CHEBI:175763"/>
        <dbReference type="EC" id="2.5.1.21"/>
    </reaction>
</comment>
<dbReference type="CDD" id="cd00683">
    <property type="entry name" value="Trans_IPPS_HH"/>
    <property type="match status" value="1"/>
</dbReference>
<organism evidence="6 7">
    <name type="scientific">Vitis vinifera</name>
    <name type="common">Grape</name>
    <dbReference type="NCBI Taxonomy" id="29760"/>
    <lineage>
        <taxon>Eukaryota</taxon>
        <taxon>Viridiplantae</taxon>
        <taxon>Streptophyta</taxon>
        <taxon>Embryophyta</taxon>
        <taxon>Tracheophyta</taxon>
        <taxon>Spermatophyta</taxon>
        <taxon>Magnoliopsida</taxon>
        <taxon>eudicotyledons</taxon>
        <taxon>Gunneridae</taxon>
        <taxon>Pentapetalae</taxon>
        <taxon>rosids</taxon>
        <taxon>Vitales</taxon>
        <taxon>Vitaceae</taxon>
        <taxon>Viteae</taxon>
        <taxon>Vitis</taxon>
    </lineage>
</organism>
<evidence type="ECO:0000256" key="3">
    <source>
        <dbReference type="ARBA" id="ARBA00012373"/>
    </source>
</evidence>
<proteinExistence type="inferred from homology"/>
<dbReference type="SFLD" id="SFLDS00005">
    <property type="entry name" value="Isoprenoid_Synthase_Type_I"/>
    <property type="match status" value="1"/>
</dbReference>
<dbReference type="InterPro" id="IPR006449">
    <property type="entry name" value="Squal_synth-like"/>
</dbReference>
<dbReference type="NCBIfam" id="TIGR01559">
    <property type="entry name" value="squal_synth"/>
    <property type="match status" value="1"/>
</dbReference>
<dbReference type="PANTHER" id="PTHR11626">
    <property type="entry name" value="FARNESYL-DIPHOSPHATE FARNESYLTRANSFERASE"/>
    <property type="match status" value="1"/>
</dbReference>
<evidence type="ECO:0000256" key="5">
    <source>
        <dbReference type="RuleBase" id="RU368088"/>
    </source>
</evidence>
<gene>
    <name evidence="6" type="ORF">VitviT2T_002964</name>
</gene>
<evidence type="ECO:0000313" key="7">
    <source>
        <dbReference type="Proteomes" id="UP001227230"/>
    </source>
</evidence>
<dbReference type="SUPFAM" id="SSF48576">
    <property type="entry name" value="Terpenoid synthases"/>
    <property type="match status" value="1"/>
</dbReference>
<dbReference type="Gene3D" id="1.10.600.10">
    <property type="entry name" value="Farnesyl Diphosphate Synthase"/>
    <property type="match status" value="1"/>
</dbReference>
<keyword evidence="7" id="KW-1185">Reference proteome</keyword>
<dbReference type="PANTHER" id="PTHR11626:SF2">
    <property type="entry name" value="SQUALENE SYNTHASE"/>
    <property type="match status" value="1"/>
</dbReference>
<reference evidence="6 7" key="1">
    <citation type="journal article" date="2023" name="Hortic Res">
        <title>The complete reference genome for grapevine (Vitis vinifera L.) genetics and breeding.</title>
        <authorList>
            <person name="Shi X."/>
            <person name="Cao S."/>
            <person name="Wang X."/>
            <person name="Huang S."/>
            <person name="Wang Y."/>
            <person name="Liu Z."/>
            <person name="Liu W."/>
            <person name="Leng X."/>
            <person name="Peng Y."/>
            <person name="Wang N."/>
            <person name="Wang Y."/>
            <person name="Ma Z."/>
            <person name="Xu X."/>
            <person name="Zhang F."/>
            <person name="Xue H."/>
            <person name="Zhong H."/>
            <person name="Wang Y."/>
            <person name="Zhang K."/>
            <person name="Velt A."/>
            <person name="Avia K."/>
            <person name="Holtgrawe D."/>
            <person name="Grimplet J."/>
            <person name="Matus J.T."/>
            <person name="Ware D."/>
            <person name="Wu X."/>
            <person name="Wang H."/>
            <person name="Liu C."/>
            <person name="Fang Y."/>
            <person name="Rustenholz C."/>
            <person name="Cheng Z."/>
            <person name="Xiao H."/>
            <person name="Zhou Y."/>
        </authorList>
    </citation>
    <scope>NUCLEOTIDE SEQUENCE [LARGE SCALE GENOMIC DNA]</scope>
    <source>
        <strain evidence="7">cv. Pinot noir / PN40024</strain>
        <tissue evidence="6">Leaf</tissue>
    </source>
</reference>
<dbReference type="Proteomes" id="UP001227230">
    <property type="component" value="Chromosome 3"/>
</dbReference>
<evidence type="ECO:0000256" key="2">
    <source>
        <dbReference type="ARBA" id="ARBA00006251"/>
    </source>
</evidence>
<dbReference type="PROSITE" id="PS01045">
    <property type="entry name" value="SQUALEN_PHYTOEN_SYN_2"/>
    <property type="match status" value="1"/>
</dbReference>
<evidence type="ECO:0000256" key="1">
    <source>
        <dbReference type="ARBA" id="ARBA00001946"/>
    </source>
</evidence>
<dbReference type="InterPro" id="IPR044844">
    <property type="entry name" value="Trans_IPPS_euk-type"/>
</dbReference>
<dbReference type="EMBL" id="CP126650">
    <property type="protein sequence ID" value="WJZ83267.1"/>
    <property type="molecule type" value="Genomic_DNA"/>
</dbReference>
<accession>A0ABY9BL28</accession>
<dbReference type="InterPro" id="IPR019845">
    <property type="entry name" value="Squalene/phytoene_synthase_CS"/>
</dbReference>